<dbReference type="InterPro" id="IPR036291">
    <property type="entry name" value="NAD(P)-bd_dom_sf"/>
</dbReference>
<name>A0A395P163_TRIAR</name>
<gene>
    <name evidence="4" type="ORF">TARUN_105</name>
</gene>
<dbReference type="GO" id="GO:0016020">
    <property type="term" value="C:membrane"/>
    <property type="evidence" value="ECO:0007669"/>
    <property type="project" value="TreeGrafter"/>
</dbReference>
<dbReference type="STRING" id="490622.A0A395P163"/>
<dbReference type="Gene3D" id="3.40.50.720">
    <property type="entry name" value="NAD(P)-binding Rossmann-like Domain"/>
    <property type="match status" value="1"/>
</dbReference>
<comment type="caution">
    <text evidence="4">The sequence shown here is derived from an EMBL/GenBank/DDBJ whole genome shotgun (WGS) entry which is preliminary data.</text>
</comment>
<dbReference type="PRINTS" id="PR00081">
    <property type="entry name" value="GDHRDH"/>
</dbReference>
<evidence type="ECO:0000256" key="2">
    <source>
        <dbReference type="ARBA" id="ARBA00023002"/>
    </source>
</evidence>
<evidence type="ECO:0000313" key="4">
    <source>
        <dbReference type="EMBL" id="RFU82086.1"/>
    </source>
</evidence>
<dbReference type="PANTHER" id="PTHR44196">
    <property type="entry name" value="DEHYDROGENASE/REDUCTASE SDR FAMILY MEMBER 7B"/>
    <property type="match status" value="1"/>
</dbReference>
<dbReference type="OrthoDB" id="1933717at2759"/>
<dbReference type="PANTHER" id="PTHR44196:SF1">
    <property type="entry name" value="DEHYDROGENASE_REDUCTASE SDR FAMILY MEMBER 7B"/>
    <property type="match status" value="1"/>
</dbReference>
<dbReference type="Proteomes" id="UP000266272">
    <property type="component" value="Unassembled WGS sequence"/>
</dbReference>
<proteinExistence type="inferred from homology"/>
<keyword evidence="5" id="KW-1185">Reference proteome</keyword>
<sequence length="290" mass="31429">MAAAPWPSPTKTWHDDTYPAIDPTRPELSLRGKTAVITGGGSGIGGAIAQSFAKAGVSRLALIGRRLQVLEDNKAKIAAINPQAKILLLQGDIVNGDQIQQAFETVKSTFGEPHILVNNAAYFDGPVSALKDDVDTWYQAFEINVKGSLRVVRSFLSVAATSPRILNVSSGQVHLDTKFFPGMSAYLSSKMAQLRMFDAIQVERPDVIIVNFHPGRVLSEMSAKVGRTKGIDTLELSGDFGVWAVSDEATFLKGKMAWVNWDVDELKAKKDEIANSGLLTVALEGWPFSQ</sequence>
<keyword evidence="2" id="KW-0560">Oxidoreductase</keyword>
<dbReference type="Pfam" id="PF00106">
    <property type="entry name" value="adh_short"/>
    <property type="match status" value="1"/>
</dbReference>
<dbReference type="CDD" id="cd05233">
    <property type="entry name" value="SDR_c"/>
    <property type="match status" value="1"/>
</dbReference>
<comment type="similarity">
    <text evidence="1">Belongs to the short-chain dehydrogenases/reductases (SDR) family.</text>
</comment>
<protein>
    <submittedName>
        <fullName evidence="4">Short chain dehydrogenase</fullName>
    </submittedName>
</protein>
<organism evidence="4 5">
    <name type="scientific">Trichoderma arundinaceum</name>
    <dbReference type="NCBI Taxonomy" id="490622"/>
    <lineage>
        <taxon>Eukaryota</taxon>
        <taxon>Fungi</taxon>
        <taxon>Dikarya</taxon>
        <taxon>Ascomycota</taxon>
        <taxon>Pezizomycotina</taxon>
        <taxon>Sordariomycetes</taxon>
        <taxon>Hypocreomycetidae</taxon>
        <taxon>Hypocreales</taxon>
        <taxon>Hypocreaceae</taxon>
        <taxon>Trichoderma</taxon>
    </lineage>
</organism>
<feature type="region of interest" description="Disordered" evidence="3">
    <location>
        <begin position="1"/>
        <end position="20"/>
    </location>
</feature>
<dbReference type="SUPFAM" id="SSF51735">
    <property type="entry name" value="NAD(P)-binding Rossmann-fold domains"/>
    <property type="match status" value="1"/>
</dbReference>
<dbReference type="EMBL" id="PXOA01000009">
    <property type="protein sequence ID" value="RFU82086.1"/>
    <property type="molecule type" value="Genomic_DNA"/>
</dbReference>
<evidence type="ECO:0000256" key="1">
    <source>
        <dbReference type="ARBA" id="ARBA00006484"/>
    </source>
</evidence>
<dbReference type="AlphaFoldDB" id="A0A395P163"/>
<reference evidence="4 5" key="1">
    <citation type="journal article" date="2018" name="PLoS Pathog.">
        <title>Evolution of structural diversity of trichothecenes, a family of toxins produced by plant pathogenic and entomopathogenic fungi.</title>
        <authorList>
            <person name="Proctor R.H."/>
            <person name="McCormick S.P."/>
            <person name="Kim H.S."/>
            <person name="Cardoza R.E."/>
            <person name="Stanley A.M."/>
            <person name="Lindo L."/>
            <person name="Kelly A."/>
            <person name="Brown D.W."/>
            <person name="Lee T."/>
            <person name="Vaughan M.M."/>
            <person name="Alexander N.J."/>
            <person name="Busman M."/>
            <person name="Gutierrez S."/>
        </authorList>
    </citation>
    <scope>NUCLEOTIDE SEQUENCE [LARGE SCALE GENOMIC DNA]</scope>
    <source>
        <strain evidence="4 5">IBT 40837</strain>
    </source>
</reference>
<accession>A0A395P163</accession>
<dbReference type="GO" id="GO:0016491">
    <property type="term" value="F:oxidoreductase activity"/>
    <property type="evidence" value="ECO:0007669"/>
    <property type="project" value="UniProtKB-KW"/>
</dbReference>
<dbReference type="InterPro" id="IPR002347">
    <property type="entry name" value="SDR_fam"/>
</dbReference>
<evidence type="ECO:0000256" key="3">
    <source>
        <dbReference type="SAM" id="MobiDB-lite"/>
    </source>
</evidence>
<evidence type="ECO:0000313" key="5">
    <source>
        <dbReference type="Proteomes" id="UP000266272"/>
    </source>
</evidence>